<dbReference type="RefSeq" id="WP_048835881.1">
    <property type="nucleotide sequence ID" value="NZ_BJMU01000002.1"/>
</dbReference>
<dbReference type="SUPFAM" id="SSF51735">
    <property type="entry name" value="NAD(P)-binding Rossmann-fold domains"/>
    <property type="match status" value="1"/>
</dbReference>
<evidence type="ECO:0000256" key="2">
    <source>
        <dbReference type="ARBA" id="ARBA00023027"/>
    </source>
</evidence>
<dbReference type="PANTHER" id="PTHR43333">
    <property type="entry name" value="2-HACID_DH_C DOMAIN-CONTAINING PROTEIN"/>
    <property type="match status" value="1"/>
</dbReference>
<keyword evidence="5" id="KW-1185">Reference proteome</keyword>
<feature type="domain" description="D-isomer specific 2-hydroxyacid dehydrogenase NAD-binding" evidence="3">
    <location>
        <begin position="105"/>
        <end position="279"/>
    </location>
</feature>
<dbReference type="InterPro" id="IPR006140">
    <property type="entry name" value="D-isomer_DH_NAD-bd"/>
</dbReference>
<dbReference type="STRING" id="104099.AD949_00670"/>
<dbReference type="AlphaFoldDB" id="A0A4Y3TKE9"/>
<dbReference type="Gene3D" id="3.40.50.720">
    <property type="entry name" value="NAD(P)-binding Rossmann-like Domain"/>
    <property type="match status" value="2"/>
</dbReference>
<evidence type="ECO:0000313" key="5">
    <source>
        <dbReference type="Proteomes" id="UP000317617"/>
    </source>
</evidence>
<organism evidence="4 5">
    <name type="scientific">Acetobacter orleanensis</name>
    <dbReference type="NCBI Taxonomy" id="104099"/>
    <lineage>
        <taxon>Bacteria</taxon>
        <taxon>Pseudomonadati</taxon>
        <taxon>Pseudomonadota</taxon>
        <taxon>Alphaproteobacteria</taxon>
        <taxon>Acetobacterales</taxon>
        <taxon>Acetobacteraceae</taxon>
        <taxon>Acetobacter</taxon>
    </lineage>
</organism>
<dbReference type="GO" id="GO:0016491">
    <property type="term" value="F:oxidoreductase activity"/>
    <property type="evidence" value="ECO:0007669"/>
    <property type="project" value="UniProtKB-KW"/>
</dbReference>
<protein>
    <submittedName>
        <fullName evidence="4">Glyoxylate/hydroxypyruvate reductase A</fullName>
    </submittedName>
</protein>
<dbReference type="CDD" id="cd12164">
    <property type="entry name" value="GDH_like_2"/>
    <property type="match status" value="1"/>
</dbReference>
<comment type="caution">
    <text evidence="4">The sequence shown here is derived from an EMBL/GenBank/DDBJ whole genome shotgun (WGS) entry which is preliminary data.</text>
</comment>
<gene>
    <name evidence="4" type="ORF">AOR01nite_07250</name>
</gene>
<dbReference type="PANTHER" id="PTHR43333:SF1">
    <property type="entry name" value="D-ISOMER SPECIFIC 2-HYDROXYACID DEHYDROGENASE NAD-BINDING DOMAIN-CONTAINING PROTEIN"/>
    <property type="match status" value="1"/>
</dbReference>
<accession>A0A4Y3TKE9</accession>
<dbReference type="InterPro" id="IPR036291">
    <property type="entry name" value="NAD(P)-bd_dom_sf"/>
</dbReference>
<evidence type="ECO:0000256" key="1">
    <source>
        <dbReference type="ARBA" id="ARBA00023002"/>
    </source>
</evidence>
<keyword evidence="4" id="KW-0670">Pyruvate</keyword>
<proteinExistence type="predicted"/>
<keyword evidence="1" id="KW-0560">Oxidoreductase</keyword>
<sequence>MVCLVIKNGGPAALPEWKALFAHLMPDLTVRDWGDPALKPSEVEYALVWKPEPGRLAEMVNLKAILSAAVGVDHITRDPDWPKAVPLIRMGGEEPVQQMEDYVLWAVFSILRDVPVWRVGQQDKVWARQDTPPRMSDSMRIGVMGLGSLGRPVAMRLARTGFQVSGWARHARTLEGVTCYAGPDGLIPFLQSCDTLICLLPETQETRAMVTYDMLAQLRKPAGFINVGRGPLVVEADLLRALDDGTLHAAVLDVFDREPLPASSLLWTHPRVLVTPHAAADASRSARAEYVASVIQALEQGRDVPLRYDPAKGY</sequence>
<dbReference type="Proteomes" id="UP000317617">
    <property type="component" value="Unassembled WGS sequence"/>
</dbReference>
<dbReference type="OrthoDB" id="9787219at2"/>
<evidence type="ECO:0000259" key="3">
    <source>
        <dbReference type="Pfam" id="PF02826"/>
    </source>
</evidence>
<dbReference type="Pfam" id="PF02826">
    <property type="entry name" value="2-Hacid_dh_C"/>
    <property type="match status" value="1"/>
</dbReference>
<dbReference type="GO" id="GO:0051287">
    <property type="term" value="F:NAD binding"/>
    <property type="evidence" value="ECO:0007669"/>
    <property type="project" value="InterPro"/>
</dbReference>
<keyword evidence="2" id="KW-0520">NAD</keyword>
<reference evidence="4 5" key="1">
    <citation type="submission" date="2019-06" db="EMBL/GenBank/DDBJ databases">
        <title>Whole genome shotgun sequence of Acetobacter orleanensis NBRC 13752.</title>
        <authorList>
            <person name="Hosoyama A."/>
            <person name="Uohara A."/>
            <person name="Ohji S."/>
            <person name="Ichikawa N."/>
        </authorList>
    </citation>
    <scope>NUCLEOTIDE SEQUENCE [LARGE SCALE GENOMIC DNA]</scope>
    <source>
        <strain evidence="4 5">NBRC 13752</strain>
    </source>
</reference>
<dbReference type="EMBL" id="BJMU01000002">
    <property type="protein sequence ID" value="GEB82248.1"/>
    <property type="molecule type" value="Genomic_DNA"/>
</dbReference>
<evidence type="ECO:0000313" key="4">
    <source>
        <dbReference type="EMBL" id="GEB82248.1"/>
    </source>
</evidence>
<name>A0A4Y3TKE9_9PROT</name>